<dbReference type="Proteomes" id="UP000295684">
    <property type="component" value="Unassembled WGS sequence"/>
</dbReference>
<feature type="transmembrane region" description="Helical" evidence="1">
    <location>
        <begin position="73"/>
        <end position="91"/>
    </location>
</feature>
<dbReference type="Pfam" id="PF20619">
    <property type="entry name" value="DUF6804"/>
    <property type="match status" value="1"/>
</dbReference>
<sequence>MRLFTEVKAINEPAILTAPNFYAMKPFLILCSICCFIAILKLPIEYYTFLRTIVSLGAALLIYSWIKQKNYSLAIIFVLVLILFNPLFPIYLHRKSIWIPLDIITGLLFLLIVFYHQKEPEKKEEKAAEILAKQKTYSRDRIISAKKNTIITS</sequence>
<feature type="transmembrane region" description="Helical" evidence="1">
    <location>
        <begin position="46"/>
        <end position="66"/>
    </location>
</feature>
<evidence type="ECO:0000313" key="2">
    <source>
        <dbReference type="EMBL" id="TCO27098.1"/>
    </source>
</evidence>
<gene>
    <name evidence="2" type="ORF">EV200_103432</name>
</gene>
<feature type="transmembrane region" description="Helical" evidence="1">
    <location>
        <begin position="21"/>
        <end position="40"/>
    </location>
</feature>
<organism evidence="2 3">
    <name type="scientific">Pedobacter psychrotolerans</name>
    <dbReference type="NCBI Taxonomy" id="1843235"/>
    <lineage>
        <taxon>Bacteria</taxon>
        <taxon>Pseudomonadati</taxon>
        <taxon>Bacteroidota</taxon>
        <taxon>Sphingobacteriia</taxon>
        <taxon>Sphingobacteriales</taxon>
        <taxon>Sphingobacteriaceae</taxon>
        <taxon>Pedobacter</taxon>
    </lineage>
</organism>
<name>A0A4V2RZP0_9SPHI</name>
<evidence type="ECO:0000256" key="1">
    <source>
        <dbReference type="SAM" id="Phobius"/>
    </source>
</evidence>
<keyword evidence="1" id="KW-0812">Transmembrane</keyword>
<comment type="caution">
    <text evidence="2">The sequence shown here is derived from an EMBL/GenBank/DDBJ whole genome shotgun (WGS) entry which is preliminary data.</text>
</comment>
<dbReference type="InterPro" id="IPR046548">
    <property type="entry name" value="DUF6804"/>
</dbReference>
<dbReference type="EMBL" id="SLWO01000003">
    <property type="protein sequence ID" value="TCO27098.1"/>
    <property type="molecule type" value="Genomic_DNA"/>
</dbReference>
<reference evidence="2 3" key="1">
    <citation type="submission" date="2019-03" db="EMBL/GenBank/DDBJ databases">
        <title>Genomic Encyclopedia of Type Strains, Phase IV (KMG-IV): sequencing the most valuable type-strain genomes for metagenomic binning, comparative biology and taxonomic classification.</title>
        <authorList>
            <person name="Goeker M."/>
        </authorList>
    </citation>
    <scope>NUCLEOTIDE SEQUENCE [LARGE SCALE GENOMIC DNA]</scope>
    <source>
        <strain evidence="2 3">DSM 103236</strain>
    </source>
</reference>
<accession>A0A4V2RZP0</accession>
<keyword evidence="1" id="KW-1133">Transmembrane helix</keyword>
<dbReference type="AlphaFoldDB" id="A0A4V2RZP0"/>
<keyword evidence="1" id="KW-0472">Membrane</keyword>
<evidence type="ECO:0000313" key="3">
    <source>
        <dbReference type="Proteomes" id="UP000295684"/>
    </source>
</evidence>
<proteinExistence type="predicted"/>
<feature type="transmembrane region" description="Helical" evidence="1">
    <location>
        <begin position="97"/>
        <end position="116"/>
    </location>
</feature>
<protein>
    <submittedName>
        <fullName evidence="2">Uncharacterized protein</fullName>
    </submittedName>
</protein>